<feature type="region of interest" description="Disordered" evidence="1">
    <location>
        <begin position="1"/>
        <end position="59"/>
    </location>
</feature>
<gene>
    <name evidence="2" type="ORF">GCM10023329_04390</name>
</gene>
<sequence length="146" mass="15318">MAGQSEAPRMRQPVAVADHETGIGAERLQRGADRRELPEGQQTGDVGEGHPAHGGGLRDDVQVRRVQHDGRGGHQVAPVVVGDVHPGHQAGAHGGRLVREDDTAAQVVLEGAGRLLGGRPVRGRFDDRHGGTQPTVCGWVTCPSCS</sequence>
<reference evidence="3" key="1">
    <citation type="journal article" date="2019" name="Int. J. Syst. Evol. Microbiol.">
        <title>The Global Catalogue of Microorganisms (GCM) 10K type strain sequencing project: providing services to taxonomists for standard genome sequencing and annotation.</title>
        <authorList>
            <consortium name="The Broad Institute Genomics Platform"/>
            <consortium name="The Broad Institute Genome Sequencing Center for Infectious Disease"/>
            <person name="Wu L."/>
            <person name="Ma J."/>
        </authorList>
    </citation>
    <scope>NUCLEOTIDE SEQUENCE [LARGE SCALE GENOMIC DNA]</scope>
    <source>
        <strain evidence="3">JCM 18324</strain>
    </source>
</reference>
<evidence type="ECO:0000313" key="3">
    <source>
        <dbReference type="Proteomes" id="UP001501147"/>
    </source>
</evidence>
<name>A0ABP8ZP30_9ACTN</name>
<proteinExistence type="predicted"/>
<organism evidence="2 3">
    <name type="scientific">Streptomyces sanyensis</name>
    <dbReference type="NCBI Taxonomy" id="568869"/>
    <lineage>
        <taxon>Bacteria</taxon>
        <taxon>Bacillati</taxon>
        <taxon>Actinomycetota</taxon>
        <taxon>Actinomycetes</taxon>
        <taxon>Kitasatosporales</taxon>
        <taxon>Streptomycetaceae</taxon>
        <taxon>Streptomyces</taxon>
    </lineage>
</organism>
<comment type="caution">
    <text evidence="2">The sequence shown here is derived from an EMBL/GenBank/DDBJ whole genome shotgun (WGS) entry which is preliminary data.</text>
</comment>
<evidence type="ECO:0000313" key="2">
    <source>
        <dbReference type="EMBL" id="GAA4762083.1"/>
    </source>
</evidence>
<feature type="compositionally biased region" description="Basic and acidic residues" evidence="1">
    <location>
        <begin position="47"/>
        <end position="59"/>
    </location>
</feature>
<accession>A0ABP8ZP30</accession>
<dbReference type="EMBL" id="BAABJV010000001">
    <property type="protein sequence ID" value="GAA4762083.1"/>
    <property type="molecule type" value="Genomic_DNA"/>
</dbReference>
<keyword evidence="3" id="KW-1185">Reference proteome</keyword>
<evidence type="ECO:0000256" key="1">
    <source>
        <dbReference type="SAM" id="MobiDB-lite"/>
    </source>
</evidence>
<dbReference type="Proteomes" id="UP001501147">
    <property type="component" value="Unassembled WGS sequence"/>
</dbReference>
<feature type="compositionally biased region" description="Basic and acidic residues" evidence="1">
    <location>
        <begin position="17"/>
        <end position="38"/>
    </location>
</feature>
<protein>
    <submittedName>
        <fullName evidence="2">Uncharacterized protein</fullName>
    </submittedName>
</protein>